<dbReference type="PROSITE" id="PS51137">
    <property type="entry name" value="VM"/>
    <property type="match status" value="1"/>
</dbReference>
<proteinExistence type="predicted"/>
<keyword evidence="5" id="KW-1185">Reference proteome</keyword>
<name>T1GW86_MEGSC</name>
<reference evidence="4" key="2">
    <citation type="submission" date="2015-06" db="UniProtKB">
        <authorList>
            <consortium name="EnsemblMetazoa"/>
        </authorList>
    </citation>
    <scope>IDENTIFICATION</scope>
</reference>
<sequence>MKLIVVAVMLFIALVSADETKAKSASYGGSSAGYAPPAPQSSYTAPAYSGSYAAPPCPKNYLFSCGPQLQPVPCSPSSYGPAAEYSEHLPRFAAPPQYFYPEYQYY</sequence>
<dbReference type="EnsemblMetazoa" id="MESCA008058-RA">
    <property type="protein sequence ID" value="MESCA008058-PA"/>
    <property type="gene ID" value="MESCA008058"/>
</dbReference>
<protein>
    <recommendedName>
        <fullName evidence="3">VM domain-containing protein</fullName>
    </recommendedName>
</protein>
<feature type="domain" description="VM" evidence="3">
    <location>
        <begin position="51"/>
        <end position="86"/>
    </location>
</feature>
<evidence type="ECO:0000256" key="2">
    <source>
        <dbReference type="SAM" id="SignalP"/>
    </source>
</evidence>
<keyword evidence="1 2" id="KW-0732">Signal</keyword>
<dbReference type="STRING" id="36166.T1GW86"/>
<dbReference type="HOGENOM" id="CLU_180293_0_0_1"/>
<dbReference type="EMBL" id="CAQQ02170640">
    <property type="status" value="NOT_ANNOTATED_CDS"/>
    <property type="molecule type" value="Genomic_DNA"/>
</dbReference>
<accession>T1GW86</accession>
<dbReference type="Pfam" id="PF10542">
    <property type="entry name" value="Vitelline_membr"/>
    <property type="match status" value="1"/>
</dbReference>
<evidence type="ECO:0000259" key="3">
    <source>
        <dbReference type="PROSITE" id="PS51137"/>
    </source>
</evidence>
<evidence type="ECO:0000313" key="4">
    <source>
        <dbReference type="EnsemblMetazoa" id="MESCA008058-PA"/>
    </source>
</evidence>
<feature type="signal peptide" evidence="2">
    <location>
        <begin position="1"/>
        <end position="17"/>
    </location>
</feature>
<organism evidence="4 5">
    <name type="scientific">Megaselia scalaris</name>
    <name type="common">Humpbacked fly</name>
    <name type="synonym">Phora scalaris</name>
    <dbReference type="NCBI Taxonomy" id="36166"/>
    <lineage>
        <taxon>Eukaryota</taxon>
        <taxon>Metazoa</taxon>
        <taxon>Ecdysozoa</taxon>
        <taxon>Arthropoda</taxon>
        <taxon>Hexapoda</taxon>
        <taxon>Insecta</taxon>
        <taxon>Pterygota</taxon>
        <taxon>Neoptera</taxon>
        <taxon>Endopterygota</taxon>
        <taxon>Diptera</taxon>
        <taxon>Brachycera</taxon>
        <taxon>Muscomorpha</taxon>
        <taxon>Platypezoidea</taxon>
        <taxon>Phoridae</taxon>
        <taxon>Megaseliini</taxon>
        <taxon>Megaselia</taxon>
    </lineage>
</organism>
<reference evidence="5" key="1">
    <citation type="submission" date="2013-02" db="EMBL/GenBank/DDBJ databases">
        <authorList>
            <person name="Hughes D."/>
        </authorList>
    </citation>
    <scope>NUCLEOTIDE SEQUENCE</scope>
    <source>
        <strain>Durham</strain>
        <strain evidence="5">NC isolate 2 -- Noor lab</strain>
    </source>
</reference>
<feature type="chain" id="PRO_5004577787" description="VM domain-containing protein" evidence="2">
    <location>
        <begin position="18"/>
        <end position="106"/>
    </location>
</feature>
<dbReference type="Proteomes" id="UP000015102">
    <property type="component" value="Unassembled WGS sequence"/>
</dbReference>
<dbReference type="InterPro" id="IPR013135">
    <property type="entry name" value="Vitelline_membr_Cys-rich-dom"/>
</dbReference>
<evidence type="ECO:0000313" key="5">
    <source>
        <dbReference type="Proteomes" id="UP000015102"/>
    </source>
</evidence>
<dbReference type="AlphaFoldDB" id="T1GW86"/>
<evidence type="ECO:0000256" key="1">
    <source>
        <dbReference type="ARBA" id="ARBA00022729"/>
    </source>
</evidence>